<dbReference type="InterPro" id="IPR008030">
    <property type="entry name" value="NmrA-like"/>
</dbReference>
<evidence type="ECO:0000256" key="4">
    <source>
        <dbReference type="ARBA" id="ARBA00022490"/>
    </source>
</evidence>
<evidence type="ECO:0000256" key="1">
    <source>
        <dbReference type="ARBA" id="ARBA00004123"/>
    </source>
</evidence>
<dbReference type="PANTHER" id="PTHR42748">
    <property type="entry name" value="NITROGEN METABOLITE REPRESSION PROTEIN NMRA FAMILY MEMBER"/>
    <property type="match status" value="1"/>
</dbReference>
<comment type="subcellular location">
    <subcellularLocation>
        <location evidence="2">Cytoplasm</location>
        <location evidence="2">Perinuclear region</location>
    </subcellularLocation>
    <subcellularLocation>
        <location evidence="1">Nucleus</location>
    </subcellularLocation>
</comment>
<dbReference type="Proteomes" id="UP000277580">
    <property type="component" value="Unassembled WGS sequence"/>
</dbReference>
<name>A0A3N4KKL1_9PEZI</name>
<dbReference type="CDD" id="cd05251">
    <property type="entry name" value="NmrA_like_SDR_a"/>
    <property type="match status" value="1"/>
</dbReference>
<dbReference type="GO" id="GO:0005634">
    <property type="term" value="C:nucleus"/>
    <property type="evidence" value="ECO:0007669"/>
    <property type="project" value="UniProtKB-SubCell"/>
</dbReference>
<accession>A0A3N4KKL1</accession>
<dbReference type="InParanoid" id="A0A3N4KKL1"/>
<evidence type="ECO:0000256" key="7">
    <source>
        <dbReference type="ARBA" id="ARBA00040296"/>
    </source>
</evidence>
<reference evidence="9 10" key="1">
    <citation type="journal article" date="2018" name="Nat. Ecol. Evol.">
        <title>Pezizomycetes genomes reveal the molecular basis of ectomycorrhizal truffle lifestyle.</title>
        <authorList>
            <person name="Murat C."/>
            <person name="Payen T."/>
            <person name="Noel B."/>
            <person name="Kuo A."/>
            <person name="Morin E."/>
            <person name="Chen J."/>
            <person name="Kohler A."/>
            <person name="Krizsan K."/>
            <person name="Balestrini R."/>
            <person name="Da Silva C."/>
            <person name="Montanini B."/>
            <person name="Hainaut M."/>
            <person name="Levati E."/>
            <person name="Barry K.W."/>
            <person name="Belfiori B."/>
            <person name="Cichocki N."/>
            <person name="Clum A."/>
            <person name="Dockter R.B."/>
            <person name="Fauchery L."/>
            <person name="Guy J."/>
            <person name="Iotti M."/>
            <person name="Le Tacon F."/>
            <person name="Lindquist E.A."/>
            <person name="Lipzen A."/>
            <person name="Malagnac F."/>
            <person name="Mello A."/>
            <person name="Molinier V."/>
            <person name="Miyauchi S."/>
            <person name="Poulain J."/>
            <person name="Riccioni C."/>
            <person name="Rubini A."/>
            <person name="Sitrit Y."/>
            <person name="Splivallo R."/>
            <person name="Traeger S."/>
            <person name="Wang M."/>
            <person name="Zifcakova L."/>
            <person name="Wipf D."/>
            <person name="Zambonelli A."/>
            <person name="Paolocci F."/>
            <person name="Nowrousian M."/>
            <person name="Ottonello S."/>
            <person name="Baldrian P."/>
            <person name="Spatafora J.W."/>
            <person name="Henrissat B."/>
            <person name="Nagy L.G."/>
            <person name="Aury J.M."/>
            <person name="Wincker P."/>
            <person name="Grigoriev I.V."/>
            <person name="Bonfante P."/>
            <person name="Martin F.M."/>
        </authorList>
    </citation>
    <scope>NUCLEOTIDE SEQUENCE [LARGE SCALE GENOMIC DNA]</scope>
    <source>
        <strain evidence="9 10">CCBAS932</strain>
    </source>
</reference>
<feature type="domain" description="NmrA-like" evidence="8">
    <location>
        <begin position="2"/>
        <end position="299"/>
    </location>
</feature>
<dbReference type="InterPro" id="IPR036291">
    <property type="entry name" value="NAD(P)-bd_dom_sf"/>
</dbReference>
<dbReference type="STRING" id="1392247.A0A3N4KKL1"/>
<gene>
    <name evidence="9" type="ORF">P167DRAFT_508485</name>
</gene>
<evidence type="ECO:0000256" key="6">
    <source>
        <dbReference type="ARBA" id="ARBA00023242"/>
    </source>
</evidence>
<organism evidence="9 10">
    <name type="scientific">Morchella conica CCBAS932</name>
    <dbReference type="NCBI Taxonomy" id="1392247"/>
    <lineage>
        <taxon>Eukaryota</taxon>
        <taxon>Fungi</taxon>
        <taxon>Dikarya</taxon>
        <taxon>Ascomycota</taxon>
        <taxon>Pezizomycotina</taxon>
        <taxon>Pezizomycetes</taxon>
        <taxon>Pezizales</taxon>
        <taxon>Morchellaceae</taxon>
        <taxon>Morchella</taxon>
    </lineage>
</organism>
<dbReference type="SUPFAM" id="SSF51735">
    <property type="entry name" value="NAD(P)-binding Rossmann-fold domains"/>
    <property type="match status" value="1"/>
</dbReference>
<protein>
    <recommendedName>
        <fullName evidence="7">NmrA-like family domain-containing protein 1</fullName>
    </recommendedName>
</protein>
<evidence type="ECO:0000259" key="8">
    <source>
        <dbReference type="Pfam" id="PF05368"/>
    </source>
</evidence>
<dbReference type="EMBL" id="ML119138">
    <property type="protein sequence ID" value="RPB11096.1"/>
    <property type="molecule type" value="Genomic_DNA"/>
</dbReference>
<proteinExistence type="inferred from homology"/>
<keyword evidence="5" id="KW-0521">NADP</keyword>
<sequence>MSKILVVFGATGNQGGSVIRSVLADPKLSKEFKIRGVTRDPSKPAAQKLAEQGVDVVKADLLDKGTLRNALIGAHSVFAVTNYWEKASKEIEVTQGKNISDVSKEIGVEHLIWSSLPNVTKLTDGKLSNVPHFDGKAEVEEYINALGVPATFFLAGFYMQNLKSAIKLGEDGKKTLAFTFPGDTEIPLFEASADTGKFIAAILSSDYAKPRGKQVLGASGWFTPNEIITTFEEVTGQPAKYVQLPEEVFRGFLPEAFATEMLENFALIRDYQYYGPNAKESLEESLKILNQPPTSFKEFVQRNGPWE</sequence>
<evidence type="ECO:0000256" key="3">
    <source>
        <dbReference type="ARBA" id="ARBA00006328"/>
    </source>
</evidence>
<comment type="similarity">
    <text evidence="3">Belongs to the NmrA-type oxidoreductase family.</text>
</comment>
<dbReference type="Gene3D" id="3.90.25.10">
    <property type="entry name" value="UDP-galactose 4-epimerase, domain 1"/>
    <property type="match status" value="1"/>
</dbReference>
<dbReference type="InterPro" id="IPR051164">
    <property type="entry name" value="NmrA-like_oxidored"/>
</dbReference>
<evidence type="ECO:0000313" key="10">
    <source>
        <dbReference type="Proteomes" id="UP000277580"/>
    </source>
</evidence>
<evidence type="ECO:0000256" key="2">
    <source>
        <dbReference type="ARBA" id="ARBA00004556"/>
    </source>
</evidence>
<dbReference type="GO" id="GO:0048471">
    <property type="term" value="C:perinuclear region of cytoplasm"/>
    <property type="evidence" value="ECO:0007669"/>
    <property type="project" value="UniProtKB-SubCell"/>
</dbReference>
<dbReference type="OrthoDB" id="3358371at2759"/>
<dbReference type="Gene3D" id="3.40.50.720">
    <property type="entry name" value="NAD(P)-binding Rossmann-like Domain"/>
    <property type="match status" value="1"/>
</dbReference>
<keyword evidence="4" id="KW-0963">Cytoplasm</keyword>
<dbReference type="FunFam" id="3.40.50.720:FF:000181">
    <property type="entry name" value="NmrA-like family domain-containing protein 1"/>
    <property type="match status" value="1"/>
</dbReference>
<dbReference type="Pfam" id="PF05368">
    <property type="entry name" value="NmrA"/>
    <property type="match status" value="1"/>
</dbReference>
<evidence type="ECO:0000256" key="5">
    <source>
        <dbReference type="ARBA" id="ARBA00022857"/>
    </source>
</evidence>
<dbReference type="PANTHER" id="PTHR42748:SF31">
    <property type="entry name" value="NMRA-LIKE DOMAIN-CONTAINING PROTEIN-RELATED"/>
    <property type="match status" value="1"/>
</dbReference>
<keyword evidence="10" id="KW-1185">Reference proteome</keyword>
<keyword evidence="6" id="KW-0539">Nucleus</keyword>
<dbReference type="AlphaFoldDB" id="A0A3N4KKL1"/>
<evidence type="ECO:0000313" key="9">
    <source>
        <dbReference type="EMBL" id="RPB11096.1"/>
    </source>
</evidence>